<dbReference type="AlphaFoldDB" id="A0A7T6Z6L2"/>
<proteinExistence type="predicted"/>
<dbReference type="KEGG" id="scia:HUG15_21485"/>
<name>A0A7T6Z6L2_9BACI</name>
<evidence type="ECO:0000313" key="1">
    <source>
        <dbReference type="EMBL" id="QQK77896.1"/>
    </source>
</evidence>
<organism evidence="1 2">
    <name type="scientific">Salicibibacter cibarius</name>
    <dbReference type="NCBI Taxonomy" id="2743000"/>
    <lineage>
        <taxon>Bacteria</taxon>
        <taxon>Bacillati</taxon>
        <taxon>Bacillota</taxon>
        <taxon>Bacilli</taxon>
        <taxon>Bacillales</taxon>
        <taxon>Bacillaceae</taxon>
        <taxon>Salicibibacter</taxon>
    </lineage>
</organism>
<gene>
    <name evidence="1" type="ORF">HUG15_21485</name>
</gene>
<sequence>MYVKSMITMFPKGTLFRRRLFPLASYAKFVESMQIIKQPLFGNAP</sequence>
<evidence type="ECO:0000313" key="2">
    <source>
        <dbReference type="Proteomes" id="UP000595823"/>
    </source>
</evidence>
<protein>
    <submittedName>
        <fullName evidence="1">Uncharacterized protein</fullName>
    </submittedName>
</protein>
<dbReference type="Proteomes" id="UP000595823">
    <property type="component" value="Chromosome"/>
</dbReference>
<accession>A0A7T6Z6L2</accession>
<reference evidence="1 2" key="1">
    <citation type="submission" date="2020-06" db="EMBL/GenBank/DDBJ databases">
        <title>Genomic analysis of Salicibibacter sp. NKC5-3.</title>
        <authorList>
            <person name="Oh Y.J."/>
        </authorList>
    </citation>
    <scope>NUCLEOTIDE SEQUENCE [LARGE SCALE GENOMIC DNA]</scope>
    <source>
        <strain evidence="1 2">NKC5-3</strain>
    </source>
</reference>
<keyword evidence="2" id="KW-1185">Reference proteome</keyword>
<dbReference type="EMBL" id="CP054705">
    <property type="protein sequence ID" value="QQK77896.1"/>
    <property type="molecule type" value="Genomic_DNA"/>
</dbReference>